<feature type="chain" id="PRO_5015103095" description="Teneurin-like YD-shell domain-containing protein" evidence="2">
    <location>
        <begin position="22"/>
        <end position="1566"/>
    </location>
</feature>
<evidence type="ECO:0000313" key="4">
    <source>
        <dbReference type="EMBL" id="AVP99117.1"/>
    </source>
</evidence>
<reference evidence="4 5" key="1">
    <citation type="submission" date="2018-03" db="EMBL/GenBank/DDBJ databases">
        <title>Ahniella affigens gen. nov., sp. nov., a gammaproteobacterium isolated from sandy soil near a stream.</title>
        <authorList>
            <person name="Ko Y."/>
            <person name="Kim J.-H."/>
        </authorList>
    </citation>
    <scope>NUCLEOTIDE SEQUENCE [LARGE SCALE GENOMIC DNA]</scope>
    <source>
        <strain evidence="4 5">D13</strain>
    </source>
</reference>
<evidence type="ECO:0000259" key="3">
    <source>
        <dbReference type="Pfam" id="PF25023"/>
    </source>
</evidence>
<evidence type="ECO:0000313" key="5">
    <source>
        <dbReference type="Proteomes" id="UP000241074"/>
    </source>
</evidence>
<dbReference type="InterPro" id="IPR006530">
    <property type="entry name" value="YD"/>
</dbReference>
<organism evidence="4 5">
    <name type="scientific">Ahniella affigens</name>
    <dbReference type="NCBI Taxonomy" id="2021234"/>
    <lineage>
        <taxon>Bacteria</taxon>
        <taxon>Pseudomonadati</taxon>
        <taxon>Pseudomonadota</taxon>
        <taxon>Gammaproteobacteria</taxon>
        <taxon>Lysobacterales</taxon>
        <taxon>Rhodanobacteraceae</taxon>
        <taxon>Ahniella</taxon>
    </lineage>
</organism>
<name>A0A2P1PW92_9GAMM</name>
<dbReference type="Proteomes" id="UP000241074">
    <property type="component" value="Chromosome"/>
</dbReference>
<gene>
    <name evidence="4" type="ORF">C7S18_18935</name>
</gene>
<dbReference type="NCBIfam" id="TIGR03696">
    <property type="entry name" value="Rhs_assc_core"/>
    <property type="match status" value="1"/>
</dbReference>
<dbReference type="InterPro" id="IPR056823">
    <property type="entry name" value="TEN-like_YD-shell"/>
</dbReference>
<feature type="domain" description="Teneurin-like YD-shell" evidence="3">
    <location>
        <begin position="1148"/>
        <end position="1410"/>
    </location>
</feature>
<reference evidence="4 5" key="2">
    <citation type="submission" date="2018-03" db="EMBL/GenBank/DDBJ databases">
        <authorList>
            <person name="Keele B.F."/>
        </authorList>
    </citation>
    <scope>NUCLEOTIDE SEQUENCE [LARGE SCALE GENOMIC DNA]</scope>
    <source>
        <strain evidence="4 5">D13</strain>
    </source>
</reference>
<dbReference type="PRINTS" id="PR00394">
    <property type="entry name" value="RHSPROTEIN"/>
</dbReference>
<feature type="domain" description="Teneurin-like YD-shell" evidence="3">
    <location>
        <begin position="1023"/>
        <end position="1084"/>
    </location>
</feature>
<keyword evidence="1" id="KW-0677">Repeat</keyword>
<feature type="signal peptide" evidence="2">
    <location>
        <begin position="1"/>
        <end position="21"/>
    </location>
</feature>
<accession>A0A2P1PW92</accession>
<dbReference type="InterPro" id="IPR050708">
    <property type="entry name" value="T6SS_VgrG/RHS"/>
</dbReference>
<evidence type="ECO:0000256" key="2">
    <source>
        <dbReference type="SAM" id="SignalP"/>
    </source>
</evidence>
<dbReference type="NCBIfam" id="TIGR01643">
    <property type="entry name" value="YD_repeat_2x"/>
    <property type="match status" value="2"/>
</dbReference>
<evidence type="ECO:0000256" key="1">
    <source>
        <dbReference type="ARBA" id="ARBA00022737"/>
    </source>
</evidence>
<dbReference type="OrthoDB" id="9816400at2"/>
<dbReference type="InterPro" id="IPR031325">
    <property type="entry name" value="RHS_repeat"/>
</dbReference>
<dbReference type="Pfam" id="PF25023">
    <property type="entry name" value="TEN_YD-shell"/>
    <property type="match status" value="2"/>
</dbReference>
<dbReference type="Pfam" id="PF05593">
    <property type="entry name" value="RHS_repeat"/>
    <property type="match status" value="3"/>
</dbReference>
<dbReference type="Gene3D" id="2.180.10.10">
    <property type="entry name" value="RHS repeat-associated core"/>
    <property type="match status" value="2"/>
</dbReference>
<keyword evidence="2" id="KW-0732">Signal</keyword>
<keyword evidence="5" id="KW-1185">Reference proteome</keyword>
<sequence>MMKRILAVVAVALGLIPSAEAQISACANMGSGSLFCDTPVPRSSQWGMSACISVNINEKNRRLCQAAGGSWVVPPSGNPSCVGLPAGLFMGVGAWTNDISEQQLNAFGGIDPGCATIAVTAGADPGCGTVGQTWESGYLTLDKKIKNVSYMRKDENGCNPGVAVNENFMVGYSATLNCPLDAAAYPIVGTGKIMCGDITGDVCDVANPVDPASGEKRHSETTLAGLSMSDLLQVYYRSYGQWGPAGAEGILGNYWRFAFDRRVRNYDANAIIVHIAGSEPIMLRKNTSGVYTAINVTKTFGRTVVINASGFLLTDLDQSQWQFGLDGRLMSIEYADGRTVNVAWGTNTVALTDQSGRSVLIDSEDVQQDFGPVHNVTVGKRFEIADQSGQTVVVDTRQPGIVVGITTAAGTRQFLYEDAAFPSGLTGIKDELGVQHRRYTYVNNRVSEEFIRVGGTDIRQFAFSYSYSGVPTGQRNVTITNALNQSSTANIRVSGNVRRLYTQTDNCASCGSNTMSNSYNGDGTLAATIDLRGVRTEYTWDSARALETQRIEAKSAPGVTNPTVKRTIQTDWHPTFRLPIKKRRYNNLNVLEQIKSWAYNDRGQVTAECTHDPAVSGASTYACGSAANASLGVRQTTYAYLCTGPGSNDPNTCPIKGQLATIDGPRTDVADITTMAYYQSDDPNCALSATACAYRRGDLHTVTNALGHVTEYVKYDLAGRLARVRDPNGVLTDYAYDTLGRIQDTTVRANADGTPSADDITTSVTYESFGAVKRNTQPDGSYLEYSYDSAHRLVGVSDNLGNQITYVLDAAGNRTLEQTKDPQGNVKRLLAAQFDGFSRLKAQINAPYAGMPNLDDPAVKKTSNIYDMNGNLDLLIDPLGRVTDHDYDELNRLKKVVEDKATGGINATTQYEYDTRDNTRKVIDPKSLQTIYTYNGLDDLTQLQSPDTGTTLYTHDQAGNVLTQTDARGKVTTNTYDALGRLATRSYLDTSLNEVYSYDMAPSGCTNGYQIGRLGFVTDQSGSTAYCYDRQGRIVSKVQITTGGANQVVYTYTKSDQIETVTYPSGRSIRYQRDSLGRVAVVHMQETPLSVESVLIADVAYLPFGPVSQITWGTGVTQTRTYDQNYWIDEIASSAPTGLQANYELDDLGNIAAIIAGTTNRGYTYDALYRLTGQQENGSNIRSYTYDATGNRMSFSTDQVGSSQTYDYQPTSHRLVSVAGVSRTYDPNGNLTTPATTNPASPNFSYGDHNRMTEVSVSGQARSQFKYNYKGERVLKERIIEGGRIYGYVFDESGRLIGEYADQSASVLAEYFWVDDLPVSMVSGGSAFAIEVDHLATPRRVMGLDQSKWSWDVLTDPFGNTPPNEDPDGDGGAMVFNLRFPGQYYDRDTELNYNYMRDYEAITGRYVESDPIGLEGGVSTYSYVEANPLDAIDPFGEQAGRVGGGAARKAAEKMMREYGKRLATCMAAYTAYSRLEGWPPGSGGVCKRCTKDMACDDASANCACWATAVQLRKKYLKLKCDYVMPGSISKGSKNQEQKHRAALYTPSGARKWCCYFAAKRFSEENF</sequence>
<dbReference type="PANTHER" id="PTHR32305">
    <property type="match status" value="1"/>
</dbReference>
<proteinExistence type="predicted"/>
<protein>
    <recommendedName>
        <fullName evidence="3">Teneurin-like YD-shell domain-containing protein</fullName>
    </recommendedName>
</protein>
<dbReference type="PANTHER" id="PTHR32305:SF15">
    <property type="entry name" value="PROTEIN RHSA-RELATED"/>
    <property type="match status" value="1"/>
</dbReference>
<dbReference type="KEGG" id="xba:C7S18_18935"/>
<dbReference type="EMBL" id="CP027860">
    <property type="protein sequence ID" value="AVP99117.1"/>
    <property type="molecule type" value="Genomic_DNA"/>
</dbReference>
<dbReference type="InterPro" id="IPR022385">
    <property type="entry name" value="Rhs_assc_core"/>
</dbReference>